<dbReference type="InterPro" id="IPR001387">
    <property type="entry name" value="Cro/C1-type_HTH"/>
</dbReference>
<dbReference type="InterPro" id="IPR052345">
    <property type="entry name" value="Rad_response_metalloprotease"/>
</dbReference>
<dbReference type="Gene3D" id="1.10.10.2910">
    <property type="match status" value="1"/>
</dbReference>
<gene>
    <name evidence="3" type="ORF">AB0I48_35045</name>
</gene>
<protein>
    <submittedName>
        <fullName evidence="3">XRE family transcriptional regulator</fullName>
    </submittedName>
</protein>
<dbReference type="PANTHER" id="PTHR43236">
    <property type="entry name" value="ANTITOXIN HIGA1"/>
    <property type="match status" value="1"/>
</dbReference>
<sequence>MSPNDPTQLRLLPDSELTDCGHPDVIATDLGDGAFDAARLTQARRLAGLTKKSVAQQIGVSSVSVGQWEARTAKPRPDNLEALAAVLDVPVAFLAAGRPYARLDAAGAHFRSLRRTPVSQRDKATAFAEQIWELTYALEKRVRFPVIDLPGFSAGEVDRTGMTADPIAAAQELRRHWGLGTTRIPRMVRTLEQHGIVVTLVHFAGDDTKNIDAFSTSRLPRPIVVLTPDRADDVYRHRFSAAHELGHLVMHEDCVPGDAQQEKEADIFAAEFLTPQAQITPLLPPRLDFKKLGELGMQWGVSVDSLLRRCKEVGAISEPTYRRAYQRLNALRHNGLFRNESIHGYPGEIPVLLRSAFEMAESDGLTLKDLAAELRITLPRLRLLLGDGDTRPQLKLV</sequence>
<keyword evidence="4" id="KW-1185">Reference proteome</keyword>
<dbReference type="Gene3D" id="1.10.260.40">
    <property type="entry name" value="lambda repressor-like DNA-binding domains"/>
    <property type="match status" value="1"/>
</dbReference>
<dbReference type="RefSeq" id="WP_357790101.1">
    <property type="nucleotide sequence ID" value="NZ_JBFAKC010000026.1"/>
</dbReference>
<name>A0ABV3G517_9NOCA</name>
<dbReference type="Proteomes" id="UP001551695">
    <property type="component" value="Unassembled WGS sequence"/>
</dbReference>
<reference evidence="3 4" key="1">
    <citation type="submission" date="2024-06" db="EMBL/GenBank/DDBJ databases">
        <title>The Natural Products Discovery Center: Release of the First 8490 Sequenced Strains for Exploring Actinobacteria Biosynthetic Diversity.</title>
        <authorList>
            <person name="Kalkreuter E."/>
            <person name="Kautsar S.A."/>
            <person name="Yang D."/>
            <person name="Bader C.D."/>
            <person name="Teijaro C.N."/>
            <person name="Fluegel L."/>
            <person name="Davis C.M."/>
            <person name="Simpson J.R."/>
            <person name="Lauterbach L."/>
            <person name="Steele A.D."/>
            <person name="Gui C."/>
            <person name="Meng S."/>
            <person name="Li G."/>
            <person name="Viehrig K."/>
            <person name="Ye F."/>
            <person name="Su P."/>
            <person name="Kiefer A.F."/>
            <person name="Nichols A."/>
            <person name="Cepeda A.J."/>
            <person name="Yan W."/>
            <person name="Fan B."/>
            <person name="Jiang Y."/>
            <person name="Adhikari A."/>
            <person name="Zheng C.-J."/>
            <person name="Schuster L."/>
            <person name="Cowan T.M."/>
            <person name="Smanski M.J."/>
            <person name="Chevrette M.G."/>
            <person name="De Carvalho L.P.S."/>
            <person name="Shen B."/>
        </authorList>
    </citation>
    <scope>NUCLEOTIDE SEQUENCE [LARGE SCALE GENOMIC DNA]</scope>
    <source>
        <strain evidence="3 4">NPDC050403</strain>
    </source>
</reference>
<dbReference type="PROSITE" id="PS50943">
    <property type="entry name" value="HTH_CROC1"/>
    <property type="match status" value="1"/>
</dbReference>
<organism evidence="3 4">
    <name type="scientific">Nocardia aurea</name>
    <dbReference type="NCBI Taxonomy" id="2144174"/>
    <lineage>
        <taxon>Bacteria</taxon>
        <taxon>Bacillati</taxon>
        <taxon>Actinomycetota</taxon>
        <taxon>Actinomycetes</taxon>
        <taxon>Mycobacteriales</taxon>
        <taxon>Nocardiaceae</taxon>
        <taxon>Nocardia</taxon>
    </lineage>
</organism>
<dbReference type="SUPFAM" id="SSF47413">
    <property type="entry name" value="lambda repressor-like DNA-binding domains"/>
    <property type="match status" value="1"/>
</dbReference>
<evidence type="ECO:0000256" key="1">
    <source>
        <dbReference type="ARBA" id="ARBA00007227"/>
    </source>
</evidence>
<proteinExistence type="inferred from homology"/>
<dbReference type="Pfam" id="PF06114">
    <property type="entry name" value="Peptidase_M78"/>
    <property type="match status" value="1"/>
</dbReference>
<comment type="caution">
    <text evidence="3">The sequence shown here is derived from an EMBL/GenBank/DDBJ whole genome shotgun (WGS) entry which is preliminary data.</text>
</comment>
<dbReference type="InterPro" id="IPR010359">
    <property type="entry name" value="IrrE_HExxH"/>
</dbReference>
<dbReference type="EMBL" id="JBFAKC010000026">
    <property type="protein sequence ID" value="MEV0712784.1"/>
    <property type="molecule type" value="Genomic_DNA"/>
</dbReference>
<accession>A0ABV3G517</accession>
<evidence type="ECO:0000259" key="2">
    <source>
        <dbReference type="PROSITE" id="PS50943"/>
    </source>
</evidence>
<dbReference type="PANTHER" id="PTHR43236:SF1">
    <property type="entry name" value="BLL7220 PROTEIN"/>
    <property type="match status" value="1"/>
</dbReference>
<dbReference type="SMART" id="SM00530">
    <property type="entry name" value="HTH_XRE"/>
    <property type="match status" value="1"/>
</dbReference>
<comment type="similarity">
    <text evidence="1">Belongs to the short-chain fatty acyl-CoA assimilation regulator (ScfR) family.</text>
</comment>
<dbReference type="Pfam" id="PF01381">
    <property type="entry name" value="HTH_3"/>
    <property type="match status" value="1"/>
</dbReference>
<evidence type="ECO:0000313" key="4">
    <source>
        <dbReference type="Proteomes" id="UP001551695"/>
    </source>
</evidence>
<dbReference type="InterPro" id="IPR010982">
    <property type="entry name" value="Lambda_DNA-bd_dom_sf"/>
</dbReference>
<evidence type="ECO:0000313" key="3">
    <source>
        <dbReference type="EMBL" id="MEV0712784.1"/>
    </source>
</evidence>
<dbReference type="CDD" id="cd00093">
    <property type="entry name" value="HTH_XRE"/>
    <property type="match status" value="1"/>
</dbReference>
<feature type="domain" description="HTH cro/C1-type" evidence="2">
    <location>
        <begin position="40"/>
        <end position="94"/>
    </location>
</feature>